<sequence>MAPDTLRWSIHHVNWNNLEVGCVPSCFGVWRPSDERAKAWRGDLIPLYRYLEQPYRLPLSHRSPPALRADIPSPECHAYSRWTQCNTWSSRTDPDSTAFHM</sequence>
<evidence type="ECO:0000313" key="2">
    <source>
        <dbReference type="Proteomes" id="UP000000663"/>
    </source>
</evidence>
<dbReference type="Proteomes" id="UP000000663">
    <property type="component" value="Chromosome"/>
</dbReference>
<organism evidence="1 2">
    <name type="scientific">Methanocella arvoryzae (strain DSM 22066 / NBRC 105507 / MRE50)</name>
    <dbReference type="NCBI Taxonomy" id="351160"/>
    <lineage>
        <taxon>Archaea</taxon>
        <taxon>Methanobacteriati</taxon>
        <taxon>Methanobacteriota</taxon>
        <taxon>Stenosarchaea group</taxon>
        <taxon>Methanomicrobia</taxon>
        <taxon>Methanocellales</taxon>
        <taxon>Methanocellaceae</taxon>
        <taxon>Methanocella</taxon>
    </lineage>
</organism>
<proteinExistence type="predicted"/>
<dbReference type="KEGG" id="rci:RCIA189"/>
<protein>
    <submittedName>
        <fullName evidence="1">Uncharacterized protein</fullName>
    </submittedName>
</protein>
<dbReference type="AlphaFoldDB" id="Q0W1Z0"/>
<gene>
    <name evidence="1" type="ORF">RCIA189</name>
</gene>
<keyword evidence="2" id="KW-1185">Reference proteome</keyword>
<evidence type="ECO:0000313" key="1">
    <source>
        <dbReference type="EMBL" id="CAJ37603.1"/>
    </source>
</evidence>
<reference evidence="1 2" key="1">
    <citation type="journal article" date="2006" name="Science">
        <title>Genome of rice cluster I archaea -- the key methane producers in the rice rhizosphere.</title>
        <authorList>
            <person name="Erkel C."/>
            <person name="Kube M."/>
            <person name="Reinhardt R."/>
            <person name="Liesack W."/>
        </authorList>
    </citation>
    <scope>NUCLEOTIDE SEQUENCE [LARGE SCALE GENOMIC DNA]</scope>
    <source>
        <strain evidence="2">DSM 22066 / NBRC 105507 / MRE50</strain>
    </source>
</reference>
<name>Q0W1Z0_METAR</name>
<dbReference type="STRING" id="351160.RCIA189"/>
<accession>Q0W1Z0</accession>
<dbReference type="EMBL" id="AM114193">
    <property type="protein sequence ID" value="CAJ37603.1"/>
    <property type="molecule type" value="Genomic_DNA"/>
</dbReference>